<dbReference type="Pfam" id="PF13302">
    <property type="entry name" value="Acetyltransf_3"/>
    <property type="match status" value="1"/>
</dbReference>
<dbReference type="STRING" id="1123281.SAMN02745180_02729"/>
<sequence length="182" mass="20722">MLKLSGNRVYLSTLEREHCQKLWNDFEYDFEAMTEPLNIGHSVVKADKWFDEIQNDQGSKHIRLGVFLTDGILIGDIALQDIDWTNRSCTVGLGISKIENRSKGYGAEAVKIILEYGFNNIGLERIAADTLEQNKGAQRSLEKAGFVLEGIERKAVYFAGRKWDRLNYAILREEFNSSSKEV</sequence>
<dbReference type="GO" id="GO:0016747">
    <property type="term" value="F:acyltransferase activity, transferring groups other than amino-acyl groups"/>
    <property type="evidence" value="ECO:0007669"/>
    <property type="project" value="InterPro"/>
</dbReference>
<evidence type="ECO:0000313" key="2">
    <source>
        <dbReference type="EMBL" id="SHI19119.1"/>
    </source>
</evidence>
<feature type="domain" description="N-acetyltransferase" evidence="1">
    <location>
        <begin position="20"/>
        <end position="167"/>
    </location>
</feature>
<dbReference type="PANTHER" id="PTHR43415:SF3">
    <property type="entry name" value="GNAT-FAMILY ACETYLTRANSFERASE"/>
    <property type="match status" value="1"/>
</dbReference>
<dbReference type="Gene3D" id="3.40.630.30">
    <property type="match status" value="1"/>
</dbReference>
<dbReference type="RefSeq" id="WP_072745345.1">
    <property type="nucleotide sequence ID" value="NZ_FQXR01000020.1"/>
</dbReference>
<name>A0A1M5Z4H2_9FIRM</name>
<protein>
    <submittedName>
        <fullName evidence="2">Acetyltransferase (GNAT) domain-containing protein</fullName>
    </submittedName>
</protein>
<dbReference type="EMBL" id="FQXR01000020">
    <property type="protein sequence ID" value="SHI19119.1"/>
    <property type="molecule type" value="Genomic_DNA"/>
</dbReference>
<gene>
    <name evidence="2" type="ORF">SAMN02745180_02729</name>
</gene>
<dbReference type="OrthoDB" id="1700903at2"/>
<evidence type="ECO:0000259" key="1">
    <source>
        <dbReference type="PROSITE" id="PS51186"/>
    </source>
</evidence>
<dbReference type="InterPro" id="IPR000182">
    <property type="entry name" value="GNAT_dom"/>
</dbReference>
<keyword evidence="3" id="KW-1185">Reference proteome</keyword>
<organism evidence="2 3">
    <name type="scientific">Sporanaerobacter acetigenes DSM 13106</name>
    <dbReference type="NCBI Taxonomy" id="1123281"/>
    <lineage>
        <taxon>Bacteria</taxon>
        <taxon>Bacillati</taxon>
        <taxon>Bacillota</taxon>
        <taxon>Tissierellia</taxon>
        <taxon>Tissierellales</taxon>
        <taxon>Sporanaerobacteraceae</taxon>
        <taxon>Sporanaerobacter</taxon>
    </lineage>
</organism>
<dbReference type="SUPFAM" id="SSF55729">
    <property type="entry name" value="Acyl-CoA N-acyltransferases (Nat)"/>
    <property type="match status" value="1"/>
</dbReference>
<reference evidence="2 3" key="1">
    <citation type="submission" date="2016-11" db="EMBL/GenBank/DDBJ databases">
        <authorList>
            <person name="Jaros S."/>
            <person name="Januszkiewicz K."/>
            <person name="Wedrychowicz H."/>
        </authorList>
    </citation>
    <scope>NUCLEOTIDE SEQUENCE [LARGE SCALE GENOMIC DNA]</scope>
    <source>
        <strain evidence="2 3">DSM 13106</strain>
    </source>
</reference>
<proteinExistence type="predicted"/>
<dbReference type="PANTHER" id="PTHR43415">
    <property type="entry name" value="SPERMIDINE N(1)-ACETYLTRANSFERASE"/>
    <property type="match status" value="1"/>
</dbReference>
<dbReference type="PROSITE" id="PS51186">
    <property type="entry name" value="GNAT"/>
    <property type="match status" value="1"/>
</dbReference>
<accession>A0A1M5Z4H2</accession>
<dbReference type="AlphaFoldDB" id="A0A1M5Z4H2"/>
<keyword evidence="2" id="KW-0808">Transferase</keyword>
<dbReference type="Proteomes" id="UP000184389">
    <property type="component" value="Unassembled WGS sequence"/>
</dbReference>
<dbReference type="InterPro" id="IPR016181">
    <property type="entry name" value="Acyl_CoA_acyltransferase"/>
</dbReference>
<evidence type="ECO:0000313" key="3">
    <source>
        <dbReference type="Proteomes" id="UP000184389"/>
    </source>
</evidence>